<evidence type="ECO:0000313" key="10">
    <source>
        <dbReference type="EMBL" id="KAJ1719271.1"/>
    </source>
</evidence>
<comment type="catalytic activity">
    <reaction evidence="1">
        <text>Thiol-dependent hydrolysis of ester, thioester, amide, peptide and isopeptide bonds formed by the C-terminal Gly of ubiquitin (a 76-residue protein attached to proteins as an intracellular targeting signal).</text>
        <dbReference type="EC" id="3.4.19.12"/>
    </reaction>
</comment>
<gene>
    <name evidence="10" type="primary">UBP1_2</name>
    <name evidence="10" type="ORF">LPJ61_006340</name>
</gene>
<reference evidence="10" key="1">
    <citation type="submission" date="2022-07" db="EMBL/GenBank/DDBJ databases">
        <title>Phylogenomic reconstructions and comparative analyses of Kickxellomycotina fungi.</title>
        <authorList>
            <person name="Reynolds N.K."/>
            <person name="Stajich J.E."/>
            <person name="Barry K."/>
            <person name="Grigoriev I.V."/>
            <person name="Crous P."/>
            <person name="Smith M.E."/>
        </authorList>
    </citation>
    <scope>NUCLEOTIDE SEQUENCE</scope>
    <source>
        <strain evidence="10">BCRC 34381</strain>
    </source>
</reference>
<dbReference type="GO" id="GO:0016579">
    <property type="term" value="P:protein deubiquitination"/>
    <property type="evidence" value="ECO:0007669"/>
    <property type="project" value="InterPro"/>
</dbReference>
<keyword evidence="7" id="KW-0788">Thiol protease</keyword>
<dbReference type="PROSITE" id="PS00972">
    <property type="entry name" value="USP_1"/>
    <property type="match status" value="1"/>
</dbReference>
<evidence type="ECO:0000256" key="3">
    <source>
        <dbReference type="ARBA" id="ARBA00012759"/>
    </source>
</evidence>
<keyword evidence="4 10" id="KW-0645">Protease</keyword>
<feature type="non-terminal residue" evidence="10">
    <location>
        <position position="1"/>
    </location>
</feature>
<dbReference type="PANTHER" id="PTHR24006:SF888">
    <property type="entry name" value="UBIQUITIN CARBOXYL-TERMINAL HYDROLASE 30"/>
    <property type="match status" value="1"/>
</dbReference>
<accession>A0A9W7XTW3</accession>
<evidence type="ECO:0000256" key="8">
    <source>
        <dbReference type="SAM" id="MobiDB-lite"/>
    </source>
</evidence>
<dbReference type="Pfam" id="PF00443">
    <property type="entry name" value="UCH"/>
    <property type="match status" value="1"/>
</dbReference>
<keyword evidence="5" id="KW-0833">Ubl conjugation pathway</keyword>
<dbReference type="EMBL" id="JANBOI010002952">
    <property type="protein sequence ID" value="KAJ1719271.1"/>
    <property type="molecule type" value="Genomic_DNA"/>
</dbReference>
<dbReference type="Proteomes" id="UP001143981">
    <property type="component" value="Unassembled WGS sequence"/>
</dbReference>
<dbReference type="AlphaFoldDB" id="A0A9W7XTW3"/>
<dbReference type="GO" id="GO:0004843">
    <property type="term" value="F:cysteine-type deubiquitinase activity"/>
    <property type="evidence" value="ECO:0007669"/>
    <property type="project" value="UniProtKB-EC"/>
</dbReference>
<organism evidence="10 11">
    <name type="scientific">Coemansia biformis</name>
    <dbReference type="NCBI Taxonomy" id="1286918"/>
    <lineage>
        <taxon>Eukaryota</taxon>
        <taxon>Fungi</taxon>
        <taxon>Fungi incertae sedis</taxon>
        <taxon>Zoopagomycota</taxon>
        <taxon>Kickxellomycotina</taxon>
        <taxon>Kickxellomycetes</taxon>
        <taxon>Kickxellales</taxon>
        <taxon>Kickxellaceae</taxon>
        <taxon>Coemansia</taxon>
    </lineage>
</organism>
<evidence type="ECO:0000256" key="7">
    <source>
        <dbReference type="ARBA" id="ARBA00022807"/>
    </source>
</evidence>
<evidence type="ECO:0000256" key="5">
    <source>
        <dbReference type="ARBA" id="ARBA00022786"/>
    </source>
</evidence>
<comment type="caution">
    <text evidence="10">The sequence shown here is derived from an EMBL/GenBank/DDBJ whole genome shotgun (WGS) entry which is preliminary data.</text>
</comment>
<dbReference type="InterPro" id="IPR018200">
    <property type="entry name" value="USP_CS"/>
</dbReference>
<dbReference type="PANTHER" id="PTHR24006">
    <property type="entry name" value="UBIQUITIN CARBOXYL-TERMINAL HYDROLASE"/>
    <property type="match status" value="1"/>
</dbReference>
<evidence type="ECO:0000256" key="2">
    <source>
        <dbReference type="ARBA" id="ARBA00009085"/>
    </source>
</evidence>
<evidence type="ECO:0000313" key="11">
    <source>
        <dbReference type="Proteomes" id="UP001143981"/>
    </source>
</evidence>
<dbReference type="GO" id="GO:0005634">
    <property type="term" value="C:nucleus"/>
    <property type="evidence" value="ECO:0007669"/>
    <property type="project" value="TreeGrafter"/>
</dbReference>
<comment type="similarity">
    <text evidence="2">Belongs to the peptidase C19 family.</text>
</comment>
<dbReference type="InterPro" id="IPR050164">
    <property type="entry name" value="Peptidase_C19"/>
</dbReference>
<dbReference type="EC" id="3.4.19.12" evidence="3"/>
<dbReference type="GO" id="GO:0006508">
    <property type="term" value="P:proteolysis"/>
    <property type="evidence" value="ECO:0007669"/>
    <property type="project" value="UniProtKB-KW"/>
</dbReference>
<dbReference type="InterPro" id="IPR028889">
    <property type="entry name" value="USP"/>
</dbReference>
<name>A0A9W7XTW3_9FUNG</name>
<dbReference type="InterPro" id="IPR001394">
    <property type="entry name" value="Peptidase_C19_UCH"/>
</dbReference>
<feature type="compositionally biased region" description="Basic and acidic residues" evidence="8">
    <location>
        <begin position="140"/>
        <end position="157"/>
    </location>
</feature>
<dbReference type="GO" id="GO:0005829">
    <property type="term" value="C:cytosol"/>
    <property type="evidence" value="ECO:0007669"/>
    <property type="project" value="TreeGrafter"/>
</dbReference>
<keyword evidence="11" id="KW-1185">Reference proteome</keyword>
<evidence type="ECO:0000256" key="1">
    <source>
        <dbReference type="ARBA" id="ARBA00000707"/>
    </source>
</evidence>
<evidence type="ECO:0000256" key="4">
    <source>
        <dbReference type="ARBA" id="ARBA00022670"/>
    </source>
</evidence>
<dbReference type="OrthoDB" id="2020758at2759"/>
<proteinExistence type="inferred from homology"/>
<dbReference type="SUPFAM" id="SSF54001">
    <property type="entry name" value="Cysteine proteinases"/>
    <property type="match status" value="1"/>
</dbReference>
<protein>
    <recommendedName>
        <fullName evidence="3">ubiquitinyl hydrolase 1</fullName>
        <ecNumber evidence="3">3.4.19.12</ecNumber>
    </recommendedName>
</protein>
<evidence type="ECO:0000259" key="9">
    <source>
        <dbReference type="PROSITE" id="PS50235"/>
    </source>
</evidence>
<keyword evidence="6 10" id="KW-0378">Hydrolase</keyword>
<feature type="domain" description="USP" evidence="9">
    <location>
        <begin position="3"/>
        <end position="394"/>
    </location>
</feature>
<sequence>HLRGLYNLGNTCFLNATLQSLSSLDAFNGYVDSCAVALPDDARGSVHSVDAAIAAQLRHVLGLLAPQPRPVAAHSPRALISSLGKKSRWVASRSEQDAQELFQVLSSTLQTLCRDTEAPLFSLDFLASSRPIETSVVPARRRESSCKARDARCEPDSAHATSSPEPRGQGIDNPFLGMAASRTACVKCGYTAAIRHFTFDNLSLTVPRVQNTTVEECLALYTAIDRLDDFKCRRCTIAATLARVKSDAAQRKVDLAALEGRPKRARQLAAAAETLLEQQRRLENALTSDPEADLGDIRLSAPPPGISTRQTMVARTPRILVLHLSRSIYLPTGGTAKNPARVRLQRFLDVSPFATTGHISTSASKPISRPAIPVDMYSPESLAKARDRNCLYRL</sequence>
<evidence type="ECO:0000256" key="6">
    <source>
        <dbReference type="ARBA" id="ARBA00022801"/>
    </source>
</evidence>
<dbReference type="InterPro" id="IPR038765">
    <property type="entry name" value="Papain-like_cys_pep_sf"/>
</dbReference>
<feature type="non-terminal residue" evidence="10">
    <location>
        <position position="394"/>
    </location>
</feature>
<dbReference type="PROSITE" id="PS50235">
    <property type="entry name" value="USP_3"/>
    <property type="match status" value="1"/>
</dbReference>
<feature type="region of interest" description="Disordered" evidence="8">
    <location>
        <begin position="139"/>
        <end position="171"/>
    </location>
</feature>
<dbReference type="Gene3D" id="3.90.70.10">
    <property type="entry name" value="Cysteine proteinases"/>
    <property type="match status" value="1"/>
</dbReference>